<evidence type="ECO:0000313" key="2">
    <source>
        <dbReference type="EMBL" id="DAF93552.1"/>
    </source>
</evidence>
<organism evidence="2">
    <name type="scientific">Myoviridae sp. ctshb19</name>
    <dbReference type="NCBI Taxonomy" id="2825194"/>
    <lineage>
        <taxon>Viruses</taxon>
        <taxon>Duplodnaviria</taxon>
        <taxon>Heunggongvirae</taxon>
        <taxon>Uroviricota</taxon>
        <taxon>Caudoviricetes</taxon>
    </lineage>
</organism>
<name>A0A8S5UGF4_9CAUD</name>
<evidence type="ECO:0000256" key="1">
    <source>
        <dbReference type="SAM" id="Phobius"/>
    </source>
</evidence>
<feature type="transmembrane region" description="Helical" evidence="1">
    <location>
        <begin position="278"/>
        <end position="296"/>
    </location>
</feature>
<evidence type="ECO:0008006" key="3">
    <source>
        <dbReference type="Google" id="ProtNLM"/>
    </source>
</evidence>
<accession>A0A8S5UGF4</accession>
<keyword evidence="1" id="KW-0812">Transmembrane</keyword>
<keyword evidence="1" id="KW-1133">Transmembrane helix</keyword>
<proteinExistence type="predicted"/>
<sequence length="319" mass="36649">MFWQASDVEILSGSVAKKQRVYDPETEYYDCGKDSHGNTKTCSREIPRWRWDVISDYDDSYSEHTYQSIRAPEIYSATQIGDPFASTKRFMNYQNVSEQSVVVDRFSAEEYKGWLPSYPHIYAGFKVQRGFSNTPYMDQRVLSKALSVAQKRWGPMHGVNVSVIVLDHRTVWHQFINALAAKWKGGKKNDAVLVLGLDESGRAIHGWAFSRSADEKLDEMGRPFTTAFYVNAHEALYQQKGPVTIDTIINSIDGSLKLFQREDLGRYDFLRDEYSPPFWLIILSVLVIAGVVSITVNKVCERLDSRGGYRRMNRRFGMF</sequence>
<protein>
    <recommendedName>
        <fullName evidence="3">TPM domain-containing protein</fullName>
    </recommendedName>
</protein>
<dbReference type="EMBL" id="BK016086">
    <property type="protein sequence ID" value="DAF93552.1"/>
    <property type="molecule type" value="Genomic_DNA"/>
</dbReference>
<keyword evidence="1" id="KW-0472">Membrane</keyword>
<reference evidence="2" key="1">
    <citation type="journal article" date="2021" name="Proc. Natl. Acad. Sci. U.S.A.">
        <title>A Catalog of Tens of Thousands of Viruses from Human Metagenomes Reveals Hidden Associations with Chronic Diseases.</title>
        <authorList>
            <person name="Tisza M.J."/>
            <person name="Buck C.B."/>
        </authorList>
    </citation>
    <scope>NUCLEOTIDE SEQUENCE</scope>
    <source>
        <strain evidence="2">Ctshb19</strain>
    </source>
</reference>